<dbReference type="AlphaFoldDB" id="A0AAE9A2F3"/>
<proteinExistence type="predicted"/>
<feature type="domain" description="DUF7809" evidence="2">
    <location>
        <begin position="89"/>
        <end position="226"/>
    </location>
</feature>
<organism evidence="3 4">
    <name type="scientific">Caenorhabditis briggsae</name>
    <dbReference type="NCBI Taxonomy" id="6238"/>
    <lineage>
        <taxon>Eukaryota</taxon>
        <taxon>Metazoa</taxon>
        <taxon>Ecdysozoa</taxon>
        <taxon>Nematoda</taxon>
        <taxon>Chromadorea</taxon>
        <taxon>Rhabditida</taxon>
        <taxon>Rhabditina</taxon>
        <taxon>Rhabditomorpha</taxon>
        <taxon>Rhabditoidea</taxon>
        <taxon>Rhabditidae</taxon>
        <taxon>Peloderinae</taxon>
        <taxon>Caenorhabditis</taxon>
    </lineage>
</organism>
<protein>
    <recommendedName>
        <fullName evidence="2">DUF7809 domain-containing protein</fullName>
    </recommendedName>
</protein>
<dbReference type="EMBL" id="CP090895">
    <property type="protein sequence ID" value="ULT87324.1"/>
    <property type="molecule type" value="Genomic_DNA"/>
</dbReference>
<dbReference type="Proteomes" id="UP000827892">
    <property type="component" value="Chromosome V"/>
</dbReference>
<reference evidence="3 4" key="1">
    <citation type="submission" date="2022-02" db="EMBL/GenBank/DDBJ databases">
        <title>Chromosome-level reference genomes for two strains of Caenorhabditis briggsae: an improved platform for comparative genomics.</title>
        <authorList>
            <person name="Stevens L."/>
            <person name="Andersen E.C."/>
        </authorList>
    </citation>
    <scope>NUCLEOTIDE SEQUENCE [LARGE SCALE GENOMIC DNA]</scope>
    <source>
        <strain evidence="3">QX1410_ONT</strain>
        <tissue evidence="3">Whole-organism</tissue>
    </source>
</reference>
<dbReference type="Pfam" id="PF25100">
    <property type="entry name" value="DUF7809"/>
    <property type="match status" value="1"/>
</dbReference>
<evidence type="ECO:0000256" key="1">
    <source>
        <dbReference type="SAM" id="MobiDB-lite"/>
    </source>
</evidence>
<name>A0AAE9A2F3_CAEBR</name>
<feature type="region of interest" description="Disordered" evidence="1">
    <location>
        <begin position="467"/>
        <end position="499"/>
    </location>
</feature>
<feature type="compositionally biased region" description="Basic and acidic residues" evidence="1">
    <location>
        <begin position="479"/>
        <end position="499"/>
    </location>
</feature>
<gene>
    <name evidence="3" type="ORF">L3Y34_006847</name>
</gene>
<sequence>MSDPNLKPSPLLRYFFPAEILKSLQLTPNGYTIPDIRRKLYMNSIGTIDNLAKFKSFPGSDNKFEIGMTVPYNIDTYVYSSMTDADKTFAYKHDFLIFLGQIVSEKVKHSPLFMSLITFYLKNKERELGTGNFELALVDGDVLRQVQGRLDEAFGRLFQKGEDMYFKKLPEISREQFCGRMADMLKSRHDQDIKPLMDVFKEYENQIASLEMREKIIKTGVYETVMSHKFGTYFLKNAEFVRMSMIQTFRRAVPIPTFDGRHCILASDLLMEIFRDMCSVQNVFQKINQNNWSIVEDCFNDLAGTFNERLGPFFIDTEKSESVRKQCEEYFEKHLGSSRVDMINEVPETGFTLKDVERNVKYLGLENAFPNIMKFADYAYTIMKKLSGNRTLETSDMLTVLEFCQVNCILPKLPKIERFIHNQGACRRVFYQCSYCLPIMPRALGNPKMRIWVRSRTQEMSKSYFAPKTEDVEQINRNPEAEKGSSDKRESSEFPKDEKCENFEEFEEELQELIRYYAYEKERTSSKWGKNNRILEKSMKKFGPHKLSQENRELFNKQFDRIMNRSDWDIKNCQPDDEGRPWPWFTDKEHKNH</sequence>
<feature type="region of interest" description="Disordered" evidence="1">
    <location>
        <begin position="569"/>
        <end position="593"/>
    </location>
</feature>
<dbReference type="InterPro" id="IPR056711">
    <property type="entry name" value="DUF7809"/>
</dbReference>
<accession>A0AAE9A2F3</accession>
<evidence type="ECO:0000313" key="3">
    <source>
        <dbReference type="EMBL" id="ULT87324.1"/>
    </source>
</evidence>
<dbReference type="PANTHER" id="PTHR21447">
    <property type="entry name" value="RING-TYPE DOMAIN-CONTAINING PROTEIN-RELATED"/>
    <property type="match status" value="1"/>
</dbReference>
<dbReference type="PANTHER" id="PTHR21447:SF13">
    <property type="entry name" value="RING-TYPE DOMAIN-CONTAINING PROTEIN"/>
    <property type="match status" value="1"/>
</dbReference>
<evidence type="ECO:0000259" key="2">
    <source>
        <dbReference type="Pfam" id="PF25100"/>
    </source>
</evidence>
<evidence type="ECO:0000313" key="4">
    <source>
        <dbReference type="Proteomes" id="UP000827892"/>
    </source>
</evidence>